<feature type="compositionally biased region" description="Basic residues" evidence="1">
    <location>
        <begin position="115"/>
        <end position="125"/>
    </location>
</feature>
<feature type="compositionally biased region" description="Low complexity" evidence="1">
    <location>
        <begin position="82"/>
        <end position="114"/>
    </location>
</feature>
<dbReference type="AlphaFoldDB" id="A0A6J4IBD8"/>
<feature type="compositionally biased region" description="Basic and acidic residues" evidence="1">
    <location>
        <begin position="35"/>
        <end position="50"/>
    </location>
</feature>
<feature type="compositionally biased region" description="Low complexity" evidence="1">
    <location>
        <begin position="149"/>
        <end position="164"/>
    </location>
</feature>
<feature type="compositionally biased region" description="Low complexity" evidence="1">
    <location>
        <begin position="210"/>
        <end position="219"/>
    </location>
</feature>
<feature type="compositionally biased region" description="Low complexity" evidence="1">
    <location>
        <begin position="126"/>
        <end position="135"/>
    </location>
</feature>
<feature type="non-terminal residue" evidence="2">
    <location>
        <position position="1"/>
    </location>
</feature>
<feature type="compositionally biased region" description="Low complexity" evidence="1">
    <location>
        <begin position="58"/>
        <end position="68"/>
    </location>
</feature>
<feature type="compositionally biased region" description="Basic residues" evidence="1">
    <location>
        <begin position="15"/>
        <end position="34"/>
    </location>
</feature>
<protein>
    <submittedName>
        <fullName evidence="2">Uncharacterized protein</fullName>
    </submittedName>
</protein>
<feature type="compositionally biased region" description="Basic residues" evidence="1">
    <location>
        <begin position="165"/>
        <end position="182"/>
    </location>
</feature>
<proteinExistence type="predicted"/>
<organism evidence="2">
    <name type="scientific">uncultured Mycobacteriales bacterium</name>
    <dbReference type="NCBI Taxonomy" id="581187"/>
    <lineage>
        <taxon>Bacteria</taxon>
        <taxon>Bacillati</taxon>
        <taxon>Actinomycetota</taxon>
        <taxon>Actinomycetes</taxon>
        <taxon>Mycobacteriales</taxon>
        <taxon>environmental samples</taxon>
    </lineage>
</organism>
<reference evidence="2" key="1">
    <citation type="submission" date="2020-02" db="EMBL/GenBank/DDBJ databases">
        <authorList>
            <person name="Meier V. D."/>
        </authorList>
    </citation>
    <scope>NUCLEOTIDE SEQUENCE</scope>
    <source>
        <strain evidence="2">AVDCRST_MAG41</strain>
    </source>
</reference>
<accession>A0A6J4IBD8</accession>
<evidence type="ECO:0000313" key="2">
    <source>
        <dbReference type="EMBL" id="CAA9245602.1"/>
    </source>
</evidence>
<feature type="region of interest" description="Disordered" evidence="1">
    <location>
        <begin position="1"/>
        <end position="243"/>
    </location>
</feature>
<evidence type="ECO:0000256" key="1">
    <source>
        <dbReference type="SAM" id="MobiDB-lite"/>
    </source>
</evidence>
<sequence length="243" mass="25287">EPADRGRLAGLPRSGARRAVHPPRPVRQRRRGRARHDGGPGRPARLDRPGRLVGADQGPARLLRAAAPGRGGAAGGRRDGLPARGAADVPAGGHRLPPAAGAALGRPDGVPGRAAGRRPAHRRPLAHAPAAADRPLPVPVRARRPLLPPRRAGARRPAAAARGPALRRGHRRARAGRRRRPRLGCPGGRADGRPVLGGRPAPPAGHGQPGRHPLGLGLPRRGRSGGRGGRASTFARSRYDRPV</sequence>
<gene>
    <name evidence="2" type="ORF">AVDCRST_MAG41-1679</name>
</gene>
<name>A0A6J4IBD8_9ACTN</name>
<feature type="non-terminal residue" evidence="2">
    <location>
        <position position="243"/>
    </location>
</feature>
<dbReference type="EMBL" id="CADCTP010000154">
    <property type="protein sequence ID" value="CAA9245602.1"/>
    <property type="molecule type" value="Genomic_DNA"/>
</dbReference>